<dbReference type="SMART" id="SM00387">
    <property type="entry name" value="HATPase_c"/>
    <property type="match status" value="1"/>
</dbReference>
<dbReference type="CDD" id="cd00082">
    <property type="entry name" value="HisKA"/>
    <property type="match status" value="1"/>
</dbReference>
<name>A0A917EPW1_9BACI</name>
<feature type="domain" description="Histidine kinase" evidence="9">
    <location>
        <begin position="158"/>
        <end position="367"/>
    </location>
</feature>
<gene>
    <name evidence="10" type="ORF">GCM10007140_20440</name>
</gene>
<reference evidence="10" key="1">
    <citation type="journal article" date="2014" name="Int. J. Syst. Evol. Microbiol.">
        <title>Complete genome sequence of Corynebacterium casei LMG S-19264T (=DSM 44701T), isolated from a smear-ripened cheese.</title>
        <authorList>
            <consortium name="US DOE Joint Genome Institute (JGI-PGF)"/>
            <person name="Walter F."/>
            <person name="Albersmeier A."/>
            <person name="Kalinowski J."/>
            <person name="Ruckert C."/>
        </authorList>
    </citation>
    <scope>NUCLEOTIDE SEQUENCE</scope>
    <source>
        <strain evidence="10">CGMCC 1.12698</strain>
    </source>
</reference>
<keyword evidence="7" id="KW-0067">ATP-binding</keyword>
<evidence type="ECO:0000256" key="5">
    <source>
        <dbReference type="ARBA" id="ARBA00022741"/>
    </source>
</evidence>
<evidence type="ECO:0000256" key="3">
    <source>
        <dbReference type="ARBA" id="ARBA00022553"/>
    </source>
</evidence>
<dbReference type="InterPro" id="IPR004358">
    <property type="entry name" value="Sig_transdc_His_kin-like_C"/>
</dbReference>
<dbReference type="SUPFAM" id="SSF55874">
    <property type="entry name" value="ATPase domain of HSP90 chaperone/DNA topoisomerase II/histidine kinase"/>
    <property type="match status" value="1"/>
</dbReference>
<dbReference type="InterPro" id="IPR036890">
    <property type="entry name" value="HATPase_C_sf"/>
</dbReference>
<dbReference type="GO" id="GO:0005524">
    <property type="term" value="F:ATP binding"/>
    <property type="evidence" value="ECO:0007669"/>
    <property type="project" value="UniProtKB-KW"/>
</dbReference>
<dbReference type="Proteomes" id="UP000605259">
    <property type="component" value="Unassembled WGS sequence"/>
</dbReference>
<dbReference type="SUPFAM" id="SSF55785">
    <property type="entry name" value="PYP-like sensor domain (PAS domain)"/>
    <property type="match status" value="1"/>
</dbReference>
<dbReference type="InterPro" id="IPR003661">
    <property type="entry name" value="HisK_dim/P_dom"/>
</dbReference>
<dbReference type="PANTHER" id="PTHR43065">
    <property type="entry name" value="SENSOR HISTIDINE KINASE"/>
    <property type="match status" value="1"/>
</dbReference>
<dbReference type="InterPro" id="IPR036097">
    <property type="entry name" value="HisK_dim/P_sf"/>
</dbReference>
<evidence type="ECO:0000256" key="7">
    <source>
        <dbReference type="ARBA" id="ARBA00022840"/>
    </source>
</evidence>
<sequence length="374" mass="41937">MHKKTDSSPLEIEEVYNDATTLTMDFCSSNGIAALEKECGKIFDPIPHHVVFLNTDGIVTLCNKKMVEDMNTERNAVIGQHIKDILQLPEHKVLALETISTGKEFRNETVLDNHYGIINTHIIRDEHGNMLRVIYTLQFLNTERDAERFALAGRIAAGIAHEIRNPLTTVRGYLQFLQAQVAEDIQHLFQSLLIPELDRANSIICDFLSITKTQSIQAEDVSINCFIQDYIKPLLLSEAHLNNIQIEYILAPELHNCRVESNKNQLIQVFLNLLQNAKDAAGDKPLHIIVQSMLENDHAKITFSDNGIGIPESIVSYIFDPFFTTKDTGTGLGLSLTRNIIHNHRGTIKATSSCEGTTFVIELPIIIDETGTHS</sequence>
<dbReference type="InterPro" id="IPR035965">
    <property type="entry name" value="PAS-like_dom_sf"/>
</dbReference>
<reference evidence="10" key="2">
    <citation type="submission" date="2020-09" db="EMBL/GenBank/DDBJ databases">
        <authorList>
            <person name="Sun Q."/>
            <person name="Zhou Y."/>
        </authorList>
    </citation>
    <scope>NUCLEOTIDE SEQUENCE</scope>
    <source>
        <strain evidence="10">CGMCC 1.12698</strain>
    </source>
</reference>
<protein>
    <recommendedName>
        <fullName evidence="2">histidine kinase</fullName>
        <ecNumber evidence="2">2.7.13.3</ecNumber>
    </recommendedName>
</protein>
<evidence type="ECO:0000259" key="9">
    <source>
        <dbReference type="PROSITE" id="PS50109"/>
    </source>
</evidence>
<evidence type="ECO:0000256" key="1">
    <source>
        <dbReference type="ARBA" id="ARBA00000085"/>
    </source>
</evidence>
<dbReference type="EC" id="2.7.13.3" evidence="2"/>
<keyword evidence="11" id="KW-1185">Reference proteome</keyword>
<dbReference type="InterPro" id="IPR005467">
    <property type="entry name" value="His_kinase_dom"/>
</dbReference>
<comment type="catalytic activity">
    <reaction evidence="1">
        <text>ATP + protein L-histidine = ADP + protein N-phospho-L-histidine.</text>
        <dbReference type="EC" id="2.7.13.3"/>
    </reaction>
</comment>
<dbReference type="Gene3D" id="3.30.450.20">
    <property type="entry name" value="PAS domain"/>
    <property type="match status" value="1"/>
</dbReference>
<keyword evidence="4" id="KW-0808">Transferase</keyword>
<dbReference type="Gene3D" id="1.10.287.130">
    <property type="match status" value="1"/>
</dbReference>
<dbReference type="AlphaFoldDB" id="A0A917EPW1"/>
<comment type="caution">
    <text evidence="10">The sequence shown here is derived from an EMBL/GenBank/DDBJ whole genome shotgun (WGS) entry which is preliminary data.</text>
</comment>
<keyword evidence="6 10" id="KW-0418">Kinase</keyword>
<dbReference type="Pfam" id="PF00512">
    <property type="entry name" value="HisKA"/>
    <property type="match status" value="1"/>
</dbReference>
<dbReference type="EMBL" id="BMFK01000001">
    <property type="protein sequence ID" value="GGE70447.1"/>
    <property type="molecule type" value="Genomic_DNA"/>
</dbReference>
<dbReference type="GO" id="GO:0000155">
    <property type="term" value="F:phosphorelay sensor kinase activity"/>
    <property type="evidence" value="ECO:0007669"/>
    <property type="project" value="InterPro"/>
</dbReference>
<dbReference type="PROSITE" id="PS50109">
    <property type="entry name" value="HIS_KIN"/>
    <property type="match status" value="1"/>
</dbReference>
<dbReference type="PANTHER" id="PTHR43065:SF34">
    <property type="entry name" value="SPORULATION KINASE A"/>
    <property type="match status" value="1"/>
</dbReference>
<evidence type="ECO:0000256" key="6">
    <source>
        <dbReference type="ARBA" id="ARBA00022777"/>
    </source>
</evidence>
<dbReference type="SMART" id="SM00388">
    <property type="entry name" value="HisKA"/>
    <property type="match status" value="1"/>
</dbReference>
<proteinExistence type="predicted"/>
<dbReference type="SUPFAM" id="SSF47384">
    <property type="entry name" value="Homodimeric domain of signal transducing histidine kinase"/>
    <property type="match status" value="1"/>
</dbReference>
<organism evidence="10 11">
    <name type="scientific">Priestia taiwanensis</name>
    <dbReference type="NCBI Taxonomy" id="1347902"/>
    <lineage>
        <taxon>Bacteria</taxon>
        <taxon>Bacillati</taxon>
        <taxon>Bacillota</taxon>
        <taxon>Bacilli</taxon>
        <taxon>Bacillales</taxon>
        <taxon>Bacillaceae</taxon>
        <taxon>Priestia</taxon>
    </lineage>
</organism>
<keyword evidence="8" id="KW-0902">Two-component regulatory system</keyword>
<evidence type="ECO:0000313" key="10">
    <source>
        <dbReference type="EMBL" id="GGE70447.1"/>
    </source>
</evidence>
<dbReference type="Gene3D" id="3.30.565.10">
    <property type="entry name" value="Histidine kinase-like ATPase, C-terminal domain"/>
    <property type="match status" value="1"/>
</dbReference>
<evidence type="ECO:0000256" key="4">
    <source>
        <dbReference type="ARBA" id="ARBA00022679"/>
    </source>
</evidence>
<dbReference type="InterPro" id="IPR003594">
    <property type="entry name" value="HATPase_dom"/>
</dbReference>
<accession>A0A917EPW1</accession>
<evidence type="ECO:0000256" key="8">
    <source>
        <dbReference type="ARBA" id="ARBA00023012"/>
    </source>
</evidence>
<evidence type="ECO:0000256" key="2">
    <source>
        <dbReference type="ARBA" id="ARBA00012438"/>
    </source>
</evidence>
<keyword evidence="5" id="KW-0547">Nucleotide-binding</keyword>
<dbReference type="PRINTS" id="PR00344">
    <property type="entry name" value="BCTRLSENSOR"/>
</dbReference>
<evidence type="ECO:0000313" key="11">
    <source>
        <dbReference type="Proteomes" id="UP000605259"/>
    </source>
</evidence>
<keyword evidence="3" id="KW-0597">Phosphoprotein</keyword>
<dbReference type="Pfam" id="PF02518">
    <property type="entry name" value="HATPase_c"/>
    <property type="match status" value="1"/>
</dbReference>